<feature type="transmembrane region" description="Helical" evidence="6">
    <location>
        <begin position="170"/>
        <end position="186"/>
    </location>
</feature>
<feature type="domain" description="EamA" evidence="7">
    <location>
        <begin position="21"/>
        <end position="153"/>
    </location>
</feature>
<feature type="transmembrane region" description="Helical" evidence="6">
    <location>
        <begin position="83"/>
        <end position="103"/>
    </location>
</feature>
<organism evidence="8 9">
    <name type="scientific">Litoreibacter meonggei</name>
    <dbReference type="NCBI Taxonomy" id="1049199"/>
    <lineage>
        <taxon>Bacteria</taxon>
        <taxon>Pseudomonadati</taxon>
        <taxon>Pseudomonadota</taxon>
        <taxon>Alphaproteobacteria</taxon>
        <taxon>Rhodobacterales</taxon>
        <taxon>Roseobacteraceae</taxon>
        <taxon>Litoreibacter</taxon>
    </lineage>
</organism>
<dbReference type="PANTHER" id="PTHR32322:SF2">
    <property type="entry name" value="EAMA DOMAIN-CONTAINING PROTEIN"/>
    <property type="match status" value="1"/>
</dbReference>
<feature type="transmembrane region" description="Helical" evidence="6">
    <location>
        <begin position="24"/>
        <end position="44"/>
    </location>
</feature>
<feature type="transmembrane region" description="Helical" evidence="6">
    <location>
        <begin position="288"/>
        <end position="304"/>
    </location>
</feature>
<evidence type="ECO:0000256" key="1">
    <source>
        <dbReference type="ARBA" id="ARBA00004141"/>
    </source>
</evidence>
<feature type="transmembrane region" description="Helical" evidence="6">
    <location>
        <begin position="142"/>
        <end position="164"/>
    </location>
</feature>
<evidence type="ECO:0000313" key="8">
    <source>
        <dbReference type="EMBL" id="RLJ60714.1"/>
    </source>
</evidence>
<dbReference type="InterPro" id="IPR037185">
    <property type="entry name" value="EmrE-like"/>
</dbReference>
<feature type="transmembrane region" description="Helical" evidence="6">
    <location>
        <begin position="109"/>
        <end position="130"/>
    </location>
</feature>
<feature type="domain" description="EamA" evidence="7">
    <location>
        <begin position="170"/>
        <end position="304"/>
    </location>
</feature>
<feature type="transmembrane region" description="Helical" evidence="6">
    <location>
        <begin position="198"/>
        <end position="217"/>
    </location>
</feature>
<comment type="similarity">
    <text evidence="2">Belongs to the EamA transporter family.</text>
</comment>
<evidence type="ECO:0000256" key="3">
    <source>
        <dbReference type="ARBA" id="ARBA00022692"/>
    </source>
</evidence>
<evidence type="ECO:0000256" key="6">
    <source>
        <dbReference type="SAM" id="Phobius"/>
    </source>
</evidence>
<reference evidence="8 9" key="1">
    <citation type="submission" date="2018-10" db="EMBL/GenBank/DDBJ databases">
        <title>Genomic Encyclopedia of Archaeal and Bacterial Type Strains, Phase II (KMG-II): from individual species to whole genera.</title>
        <authorList>
            <person name="Goeker M."/>
        </authorList>
    </citation>
    <scope>NUCLEOTIDE SEQUENCE [LARGE SCALE GENOMIC DNA]</scope>
    <source>
        <strain evidence="8 9">DSM 29466</strain>
    </source>
</reference>
<dbReference type="SUPFAM" id="SSF103481">
    <property type="entry name" value="Multidrug resistance efflux transporter EmrE"/>
    <property type="match status" value="2"/>
</dbReference>
<dbReference type="InterPro" id="IPR000620">
    <property type="entry name" value="EamA_dom"/>
</dbReference>
<accession>A0A497X6E6</accession>
<evidence type="ECO:0000313" key="9">
    <source>
        <dbReference type="Proteomes" id="UP000269157"/>
    </source>
</evidence>
<keyword evidence="4 6" id="KW-1133">Transmembrane helix</keyword>
<evidence type="ECO:0000256" key="5">
    <source>
        <dbReference type="ARBA" id="ARBA00023136"/>
    </source>
</evidence>
<comment type="subcellular location">
    <subcellularLocation>
        <location evidence="1">Membrane</location>
        <topology evidence="1">Multi-pass membrane protein</topology>
    </subcellularLocation>
</comment>
<evidence type="ECO:0000256" key="4">
    <source>
        <dbReference type="ARBA" id="ARBA00022989"/>
    </source>
</evidence>
<evidence type="ECO:0000259" key="7">
    <source>
        <dbReference type="Pfam" id="PF00892"/>
    </source>
</evidence>
<keyword evidence="5 6" id="KW-0472">Membrane</keyword>
<dbReference type="GO" id="GO:0016020">
    <property type="term" value="C:membrane"/>
    <property type="evidence" value="ECO:0007669"/>
    <property type="project" value="UniProtKB-SubCell"/>
</dbReference>
<name>A0A497X6E6_9RHOB</name>
<evidence type="ECO:0000256" key="2">
    <source>
        <dbReference type="ARBA" id="ARBA00007362"/>
    </source>
</evidence>
<keyword evidence="9" id="KW-1185">Reference proteome</keyword>
<dbReference type="AlphaFoldDB" id="A0A497X6E6"/>
<dbReference type="InterPro" id="IPR050638">
    <property type="entry name" value="AA-Vitamin_Transporters"/>
</dbReference>
<comment type="caution">
    <text evidence="8">The sequence shown here is derived from an EMBL/GenBank/DDBJ whole genome shotgun (WGS) entry which is preliminary data.</text>
</comment>
<sequence length="314" mass="33340">MSLSVDPRETRNGDPLTPAMRGHAAMLLFSVLVAGSFSLGALAANEIAPAALNAVRFAIAGVVIGIAALATTGIPSSALAAPWRYLVLGGLFATYFVLMFEGLKTAPPVSAAAVFTLTPLLSAGAGYLLLRQILTPRMALALTLGAAGALWVIFKADLAAFWSFEVGRGEAIYFVGVAAHAFYTPLIRKLNRGEPPVVFSFFTILGSLGLLVVWGWSDLWNTDWASMPPIVWVTILYVAIAASSVTFVLLQYATLRLPSSKVMAYTYLVPSWVILWELALGGASPPRLVFAGVALTVLALVLLLKDEQDGTKLI</sequence>
<dbReference type="Proteomes" id="UP000269157">
    <property type="component" value="Unassembled WGS sequence"/>
</dbReference>
<gene>
    <name evidence="8" type="ORF">BCF46_0917</name>
</gene>
<feature type="transmembrane region" description="Helical" evidence="6">
    <location>
        <begin position="229"/>
        <end position="250"/>
    </location>
</feature>
<dbReference type="Pfam" id="PF00892">
    <property type="entry name" value="EamA"/>
    <property type="match status" value="2"/>
</dbReference>
<proteinExistence type="inferred from homology"/>
<feature type="transmembrane region" description="Helical" evidence="6">
    <location>
        <begin position="50"/>
        <end position="71"/>
    </location>
</feature>
<feature type="transmembrane region" description="Helical" evidence="6">
    <location>
        <begin position="262"/>
        <end position="282"/>
    </location>
</feature>
<dbReference type="EMBL" id="RCCE01000001">
    <property type="protein sequence ID" value="RLJ60714.1"/>
    <property type="molecule type" value="Genomic_DNA"/>
</dbReference>
<dbReference type="PANTHER" id="PTHR32322">
    <property type="entry name" value="INNER MEMBRANE TRANSPORTER"/>
    <property type="match status" value="1"/>
</dbReference>
<protein>
    <submittedName>
        <fullName evidence="8">EamA-like transporter family protein</fullName>
    </submittedName>
</protein>
<keyword evidence="3 6" id="KW-0812">Transmembrane</keyword>